<dbReference type="CDD" id="cd00077">
    <property type="entry name" value="HDc"/>
    <property type="match status" value="1"/>
</dbReference>
<dbReference type="GO" id="GO:0016787">
    <property type="term" value="F:hydrolase activity"/>
    <property type="evidence" value="ECO:0007669"/>
    <property type="project" value="UniProtKB-KW"/>
</dbReference>
<dbReference type="Gene3D" id="1.10.3210.10">
    <property type="entry name" value="Hypothetical protein af1432"/>
    <property type="match status" value="1"/>
</dbReference>
<feature type="region of interest" description="Disordered" evidence="11">
    <location>
        <begin position="66"/>
        <end position="86"/>
    </location>
</feature>
<dbReference type="AlphaFoldDB" id="A0A5B7ZXF9"/>
<dbReference type="Gene3D" id="3.30.1370.10">
    <property type="entry name" value="K Homology domain, type 1"/>
    <property type="match status" value="1"/>
</dbReference>
<sequence length="554" mass="62726">MSDTIYIVLAAVLALVVGIVVGRLLAGKARQDHEAEARSRAQQVLQEAEEKANRIRDERIQQSKDKFRGLKNEFEQESRRQKQALDQELTERRAAVVEQEQSIKQLTQTTQRQLEQLQRKEQELETTREKLQNESQQQREKFEAQEEKRRLTHETQIAKLQQKEADLDEKRHAIQQQLEVISGLTAAEAREQLVESLKNEAQIQASSYIKDVVAQAKLSATKDAKKVVLETIQRTAAEHAIENCVSIFNIESDDVKGKIIGREGRNIRALEAATGVEIIVDDTPEAIIISGFDPVRREVARLSLHLLVKDGRIHPARIEEIVAKTRKNIDEEIVEIGERTIIDLGIHGLHPELIKMVGRMRFRSSYGQNLLQHSREVANLCATMAAELGLNVKHAKRAGLLHDIGKVSTEEPELPHAILGMEMAKKYKEHPDVVNAIGAHHDEIEMTAMISPLVQACDAISGSRPGARREMMESYIKRLKQLEETAVSFDGVLQCYAIQAGRELRVMVNAENVTDERAQELSYEISQKIEKEMQYPGQIKITVIREMRAVAYAK</sequence>
<evidence type="ECO:0000256" key="11">
    <source>
        <dbReference type="SAM" id="MobiDB-lite"/>
    </source>
</evidence>
<comment type="subcellular location">
    <subcellularLocation>
        <location evidence="9">Cell membrane</location>
        <topology evidence="9">Single-pass membrane protein</topology>
    </subcellularLocation>
</comment>
<keyword evidence="7 9" id="KW-1133">Transmembrane helix</keyword>
<keyword evidence="14" id="KW-1185">Reference proteome</keyword>
<dbReference type="KEGG" id="hyj:FHG12_04925"/>
<keyword evidence="5 9" id="KW-0378">Hydrolase</keyword>
<dbReference type="OrthoDB" id="9803205at2"/>
<dbReference type="InterPro" id="IPR017705">
    <property type="entry name" value="Ribonuclease_Y"/>
</dbReference>
<evidence type="ECO:0000256" key="4">
    <source>
        <dbReference type="ARBA" id="ARBA00022759"/>
    </source>
</evidence>
<dbReference type="EC" id="3.1.-.-" evidence="9 10"/>
<dbReference type="FunFam" id="1.10.3210.10:FF:000013">
    <property type="entry name" value="Ribonuclease Y"/>
    <property type="match status" value="1"/>
</dbReference>
<protein>
    <recommendedName>
        <fullName evidence="9 10">Ribonuclease Y</fullName>
        <shortName evidence="9">RNase Y</shortName>
        <ecNumber evidence="9 10">3.1.-.-</ecNumber>
    </recommendedName>
</protein>
<dbReference type="InterPro" id="IPR006675">
    <property type="entry name" value="HDIG_dom"/>
</dbReference>
<dbReference type="Pfam" id="PF01966">
    <property type="entry name" value="HD"/>
    <property type="match status" value="1"/>
</dbReference>
<dbReference type="PROSITE" id="PS50084">
    <property type="entry name" value="KH_TYPE_1"/>
    <property type="match status" value="1"/>
</dbReference>
<keyword evidence="1 9" id="KW-1003">Cell membrane</keyword>
<comment type="function">
    <text evidence="9">Endoribonuclease that initiates mRNA decay.</text>
</comment>
<dbReference type="GO" id="GO:0003723">
    <property type="term" value="F:RNA binding"/>
    <property type="evidence" value="ECO:0007669"/>
    <property type="project" value="UniProtKB-UniRule"/>
</dbReference>
<dbReference type="InterPro" id="IPR022711">
    <property type="entry name" value="RNase_Y_N"/>
</dbReference>
<feature type="domain" description="HD" evidence="12">
    <location>
        <begin position="370"/>
        <end position="463"/>
    </location>
</feature>
<dbReference type="PANTHER" id="PTHR12826">
    <property type="entry name" value="RIBONUCLEASE Y"/>
    <property type="match status" value="1"/>
</dbReference>
<keyword evidence="3 9" id="KW-0540">Nuclease</keyword>
<dbReference type="SUPFAM" id="SSF109604">
    <property type="entry name" value="HD-domain/PDEase-like"/>
    <property type="match status" value="1"/>
</dbReference>
<evidence type="ECO:0000256" key="6">
    <source>
        <dbReference type="ARBA" id="ARBA00022884"/>
    </source>
</evidence>
<reference evidence="13 14" key="1">
    <citation type="submission" date="2019-06" db="EMBL/GenBank/DDBJ databases">
        <authorList>
            <person name="Srinivasan S."/>
        </authorList>
    </citation>
    <scope>NUCLEOTIDE SEQUENCE [LARGE SCALE GENOMIC DNA]</scope>
    <source>
        <strain evidence="13 14">17J68-5</strain>
    </source>
</reference>
<dbReference type="Pfam" id="PF00013">
    <property type="entry name" value="KH_1"/>
    <property type="match status" value="1"/>
</dbReference>
<gene>
    <name evidence="9 13" type="primary">rny</name>
    <name evidence="13" type="ORF">FHG12_04925</name>
</gene>
<evidence type="ECO:0000256" key="10">
    <source>
        <dbReference type="NCBIfam" id="TIGR03319"/>
    </source>
</evidence>
<evidence type="ECO:0000256" key="7">
    <source>
        <dbReference type="ARBA" id="ARBA00022989"/>
    </source>
</evidence>
<evidence type="ECO:0000256" key="8">
    <source>
        <dbReference type="ARBA" id="ARBA00023136"/>
    </source>
</evidence>
<dbReference type="HAMAP" id="MF_00335">
    <property type="entry name" value="RNase_Y"/>
    <property type="match status" value="1"/>
</dbReference>
<evidence type="ECO:0000259" key="12">
    <source>
        <dbReference type="PROSITE" id="PS51831"/>
    </source>
</evidence>
<proteinExistence type="inferred from homology"/>
<dbReference type="InterPro" id="IPR003607">
    <property type="entry name" value="HD/PDEase_dom"/>
</dbReference>
<dbReference type="SMART" id="SM00471">
    <property type="entry name" value="HDc"/>
    <property type="match status" value="1"/>
</dbReference>
<keyword evidence="8 9" id="KW-0472">Membrane</keyword>
<dbReference type="PROSITE" id="PS51831">
    <property type="entry name" value="HD"/>
    <property type="match status" value="1"/>
</dbReference>
<keyword evidence="6 9" id="KW-0694">RNA-binding</keyword>
<dbReference type="InterPro" id="IPR004087">
    <property type="entry name" value="KH_dom"/>
</dbReference>
<dbReference type="InterPro" id="IPR006674">
    <property type="entry name" value="HD_domain"/>
</dbReference>
<dbReference type="PANTHER" id="PTHR12826:SF15">
    <property type="entry name" value="RIBONUCLEASE Y"/>
    <property type="match status" value="1"/>
</dbReference>
<feature type="region of interest" description="Disordered" evidence="11">
    <location>
        <begin position="118"/>
        <end position="151"/>
    </location>
</feature>
<evidence type="ECO:0000256" key="5">
    <source>
        <dbReference type="ARBA" id="ARBA00022801"/>
    </source>
</evidence>
<evidence type="ECO:0000256" key="2">
    <source>
        <dbReference type="ARBA" id="ARBA00022692"/>
    </source>
</evidence>
<dbReference type="GO" id="GO:0005886">
    <property type="term" value="C:plasma membrane"/>
    <property type="evidence" value="ECO:0007669"/>
    <property type="project" value="UniProtKB-SubCell"/>
</dbReference>
<evidence type="ECO:0000313" key="13">
    <source>
        <dbReference type="EMBL" id="QDA59489.1"/>
    </source>
</evidence>
<dbReference type="EMBL" id="CP040896">
    <property type="protein sequence ID" value="QDA59489.1"/>
    <property type="molecule type" value="Genomic_DNA"/>
</dbReference>
<name>A0A5B7ZXF9_9BACT</name>
<dbReference type="InterPro" id="IPR036612">
    <property type="entry name" value="KH_dom_type_1_sf"/>
</dbReference>
<keyword evidence="2 9" id="KW-0812">Transmembrane</keyword>
<dbReference type="SMART" id="SM00322">
    <property type="entry name" value="KH"/>
    <property type="match status" value="1"/>
</dbReference>
<keyword evidence="4 9" id="KW-0255">Endonuclease</keyword>
<dbReference type="SUPFAM" id="SSF54791">
    <property type="entry name" value="Eukaryotic type KH-domain (KH-domain type I)"/>
    <property type="match status" value="1"/>
</dbReference>
<comment type="similarity">
    <text evidence="9">Belongs to the RNase Y family.</text>
</comment>
<dbReference type="CDD" id="cd22431">
    <property type="entry name" value="KH-I_RNaseY"/>
    <property type="match status" value="1"/>
</dbReference>
<dbReference type="Pfam" id="PF12072">
    <property type="entry name" value="RNase_Y_N"/>
    <property type="match status" value="1"/>
</dbReference>
<organism evidence="13 14">
    <name type="scientific">Hymenobacter jejuensis</name>
    <dbReference type="NCBI Taxonomy" id="2502781"/>
    <lineage>
        <taxon>Bacteria</taxon>
        <taxon>Pseudomonadati</taxon>
        <taxon>Bacteroidota</taxon>
        <taxon>Cytophagia</taxon>
        <taxon>Cytophagales</taxon>
        <taxon>Hymenobacteraceae</taxon>
        <taxon>Hymenobacter</taxon>
    </lineage>
</organism>
<dbReference type="NCBIfam" id="TIGR03319">
    <property type="entry name" value="RNase_Y"/>
    <property type="match status" value="1"/>
</dbReference>
<evidence type="ECO:0000256" key="9">
    <source>
        <dbReference type="HAMAP-Rule" id="MF_00335"/>
    </source>
</evidence>
<dbReference type="GO" id="GO:0004521">
    <property type="term" value="F:RNA endonuclease activity"/>
    <property type="evidence" value="ECO:0007669"/>
    <property type="project" value="UniProtKB-UniRule"/>
</dbReference>
<dbReference type="RefSeq" id="WP_139514670.1">
    <property type="nucleotide sequence ID" value="NZ_CP040896.1"/>
</dbReference>
<dbReference type="NCBIfam" id="TIGR00277">
    <property type="entry name" value="HDIG"/>
    <property type="match status" value="1"/>
</dbReference>
<dbReference type="Proteomes" id="UP000305398">
    <property type="component" value="Chromosome"/>
</dbReference>
<evidence type="ECO:0000313" key="14">
    <source>
        <dbReference type="Proteomes" id="UP000305398"/>
    </source>
</evidence>
<accession>A0A5B7ZXF9</accession>
<evidence type="ECO:0000256" key="1">
    <source>
        <dbReference type="ARBA" id="ARBA00022475"/>
    </source>
</evidence>
<dbReference type="GO" id="GO:0006402">
    <property type="term" value="P:mRNA catabolic process"/>
    <property type="evidence" value="ECO:0007669"/>
    <property type="project" value="UniProtKB-UniRule"/>
</dbReference>
<feature type="transmembrane region" description="Helical" evidence="9">
    <location>
        <begin position="6"/>
        <end position="26"/>
    </location>
</feature>
<dbReference type="InterPro" id="IPR004088">
    <property type="entry name" value="KH_dom_type_1"/>
</dbReference>
<evidence type="ECO:0000256" key="3">
    <source>
        <dbReference type="ARBA" id="ARBA00022722"/>
    </source>
</evidence>